<dbReference type="Gene3D" id="1.10.390.10">
    <property type="entry name" value="Neutral Protease Domain 2"/>
    <property type="match status" value="1"/>
</dbReference>
<reference evidence="4" key="1">
    <citation type="submission" date="2023-07" db="EMBL/GenBank/DDBJ databases">
        <title>Study on multiphase classification of strain Alteromonas salexigens isolated from the Yellow Sea.</title>
        <authorList>
            <person name="Sun L."/>
        </authorList>
    </citation>
    <scope>NUCLEOTIDE SEQUENCE [LARGE SCALE GENOMIC DNA]</scope>
    <source>
        <strain evidence="4">ASW11-19</strain>
    </source>
</reference>
<feature type="transmembrane region" description="Helical" evidence="1">
    <location>
        <begin position="508"/>
        <end position="538"/>
    </location>
</feature>
<keyword evidence="1" id="KW-0472">Membrane</keyword>
<feature type="transmembrane region" description="Helical" evidence="1">
    <location>
        <begin position="470"/>
        <end position="488"/>
    </location>
</feature>
<feature type="transmembrane region" description="Helical" evidence="1">
    <location>
        <begin position="18"/>
        <end position="35"/>
    </location>
</feature>
<dbReference type="GO" id="GO:0004177">
    <property type="term" value="F:aminopeptidase activity"/>
    <property type="evidence" value="ECO:0007669"/>
    <property type="project" value="UniProtKB-KW"/>
</dbReference>
<feature type="transmembrane region" description="Helical" evidence="1">
    <location>
        <begin position="354"/>
        <end position="372"/>
    </location>
</feature>
<keyword evidence="4" id="KW-1185">Reference proteome</keyword>
<evidence type="ECO:0000256" key="1">
    <source>
        <dbReference type="SAM" id="Phobius"/>
    </source>
</evidence>
<feature type="transmembrane region" description="Helical" evidence="1">
    <location>
        <begin position="55"/>
        <end position="75"/>
    </location>
</feature>
<dbReference type="InterPro" id="IPR027268">
    <property type="entry name" value="Peptidase_M4/M1_CTD_sf"/>
</dbReference>
<organism evidence="3 4">
    <name type="scientific">Alteromonas salexigens</name>
    <dbReference type="NCBI Taxonomy" id="2982530"/>
    <lineage>
        <taxon>Bacteria</taxon>
        <taxon>Pseudomonadati</taxon>
        <taxon>Pseudomonadota</taxon>
        <taxon>Gammaproteobacteria</taxon>
        <taxon>Alteromonadales</taxon>
        <taxon>Alteromonadaceae</taxon>
        <taxon>Alteromonas/Salinimonas group</taxon>
        <taxon>Alteromonas</taxon>
    </lineage>
</organism>
<comment type="caution">
    <text evidence="3">The sequence shown here is derived from an EMBL/GenBank/DDBJ whole genome shotgun (WGS) entry which is preliminary data.</text>
</comment>
<feature type="transmembrane region" description="Helical" evidence="1">
    <location>
        <begin position="108"/>
        <end position="132"/>
    </location>
</feature>
<keyword evidence="3" id="KW-0645">Protease</keyword>
<dbReference type="Pfam" id="PF01433">
    <property type="entry name" value="Peptidase_M1"/>
    <property type="match status" value="1"/>
</dbReference>
<protein>
    <submittedName>
        <fullName evidence="3">M1 family aminopeptidase</fullName>
    </submittedName>
</protein>
<dbReference type="RefSeq" id="WP_262992138.1">
    <property type="nucleotide sequence ID" value="NZ_JAOTJC010000004.1"/>
</dbReference>
<proteinExistence type="predicted"/>
<dbReference type="EMBL" id="JAOTJC010000004">
    <property type="protein sequence ID" value="MCU7553441.1"/>
    <property type="molecule type" value="Genomic_DNA"/>
</dbReference>
<keyword evidence="3" id="KW-0031">Aminopeptidase</keyword>
<feature type="transmembrane region" description="Helical" evidence="1">
    <location>
        <begin position="311"/>
        <end position="334"/>
    </location>
</feature>
<gene>
    <name evidence="3" type="ORF">OCL06_02380</name>
</gene>
<dbReference type="InterPro" id="IPR014782">
    <property type="entry name" value="Peptidase_M1_dom"/>
</dbReference>
<feature type="transmembrane region" description="Helical" evidence="1">
    <location>
        <begin position="243"/>
        <end position="262"/>
    </location>
</feature>
<keyword evidence="1" id="KW-1133">Transmembrane helix</keyword>
<evidence type="ECO:0000313" key="3">
    <source>
        <dbReference type="EMBL" id="MCU7553441.1"/>
    </source>
</evidence>
<keyword evidence="1" id="KW-0812">Transmembrane</keyword>
<evidence type="ECO:0000259" key="2">
    <source>
        <dbReference type="Pfam" id="PF01433"/>
    </source>
</evidence>
<dbReference type="SUPFAM" id="SSF55486">
    <property type="entry name" value="Metalloproteases ('zincins'), catalytic domain"/>
    <property type="match status" value="1"/>
</dbReference>
<accession>A0ABT2VJM1</accession>
<feature type="transmembrane region" description="Helical" evidence="1">
    <location>
        <begin position="559"/>
        <end position="581"/>
    </location>
</feature>
<feature type="transmembrane region" description="Helical" evidence="1">
    <location>
        <begin position="403"/>
        <end position="425"/>
    </location>
</feature>
<feature type="domain" description="Peptidase M1 membrane alanine aminopeptidase" evidence="2">
    <location>
        <begin position="859"/>
        <end position="1057"/>
    </location>
</feature>
<sequence>MFVNSLTFEWRYYPRQPSFYVTLMVFFLLPFLATATDSVRIGGGGNVLYNGSYAITQTTLIMGIFAMFLLVNFVAGTATRNHSSNMGELVYTRPITPLSYHLGRFGGAYLVSLLVFAMVPLGILLGSLMPWVDQERLGPTNLSFYVTTFVYFSVPSMLALGMIFYAVAQRLRSMMGAYLVAMGLFIFYVIGGVLTSDPEYRMFGALSDPFGLRTFAEVSRYWTVFDKNTQMAAMEGVLLQNRLLWLAVGTLILTVFGNIFSLRWQQQARKEKPSKAALMAPPERLNLKVQSRAGGQLNKLFTRIGFEMGQVLFSPALIVLMIFSLFNLSALYFVPIGGLYGTPDWPLTQQMVEVITESYGLMLIIVVTYYSGEIVWRERGSGMGDIVDSTPAFNLVFWVSKLLAMWAVLAVLFTIGIFFTVVYQITQGYFNFEFGTYAVGIYVLQWLPWALMAVLAFFIQVLSPNKFVGMLLFVAYFIVSLVFAELGLEHNMWSFADTPSVPYSDLNGYGWFLAPFGWYMLYWSALSVALFTLGYALWQRGPEVSLKHRFRLLGYQLGGAGKTALAASLLVFVATGGYIHYNTQVLNTYLTSDERYELQAEYERQFAQYENDEIPVITRVNAAVDIYPEERRIEAEADVTLSNPSDTAITRALISVPPHTSAWDFTVPGAKVTERVERLNSAWLTFEDPLQPGETRDGVLSVTRAHQGFKDNSFDFEVAENGTFINNYSLFPAFGFNTQYLISDRHERRKRELPDRPRAHKLEDSEHYAESGFGKGVTFIDFETTVSTSGDQIAIAPGYLQREWQENGRNYFHYKMDAPIVNFFSYLSARHAVKKDTHHGVNIEVYHHPEHHWNVDVMIESVKDSLDYFTDAFGPYQHRQMRIIEFPGYRDFAQSFANTVPYSEDIGFVADLRDPEDIDYVYYVTAHEVAHQWWGHQVGAANVQGQSIIIESLSQYSAIMVLRERYGEEKMRKFLKYELDRYLRDRGGELLAEMPFMRSESQQYIHYRKGSIVMMAILDRLGEERVNLALQNLLNDFQYRNNPYPTTLDLQAALNAQATADEQAFISDLFERITLYDLKMLAAQAVETDNGRYQVSLTVSAARFEADGDGREQEGTLNEWVDVALFTGDPEDLSGDTEVLYNEKHKLESGENIITLTLDKKPVFAGIDPFIKLIDRDSGDNVLKLK</sequence>
<feature type="transmembrane region" description="Helical" evidence="1">
    <location>
        <begin position="175"/>
        <end position="194"/>
    </location>
</feature>
<keyword evidence="3" id="KW-0378">Hydrolase</keyword>
<feature type="transmembrane region" description="Helical" evidence="1">
    <location>
        <begin position="437"/>
        <end position="458"/>
    </location>
</feature>
<name>A0ABT2VJM1_9ALTE</name>
<feature type="transmembrane region" description="Helical" evidence="1">
    <location>
        <begin position="144"/>
        <end position="168"/>
    </location>
</feature>
<evidence type="ECO:0000313" key="4">
    <source>
        <dbReference type="Proteomes" id="UP001209257"/>
    </source>
</evidence>
<dbReference type="Proteomes" id="UP001209257">
    <property type="component" value="Unassembled WGS sequence"/>
</dbReference>